<dbReference type="PANTHER" id="PTHR11516:SF60">
    <property type="entry name" value="PYRUVATE DEHYDROGENASE E1 COMPONENT SUBUNIT ALPHA"/>
    <property type="match status" value="1"/>
</dbReference>
<keyword evidence="6 8" id="KW-0786">Thiamine pyrophosphate</keyword>
<evidence type="ECO:0000256" key="8">
    <source>
        <dbReference type="RuleBase" id="RU361139"/>
    </source>
</evidence>
<name>A1T0L9_PSYIN</name>
<dbReference type="GO" id="GO:0006086">
    <property type="term" value="P:pyruvate decarboxylation to acetyl-CoA"/>
    <property type="evidence" value="ECO:0007669"/>
    <property type="project" value="InterPro"/>
</dbReference>
<dbReference type="RefSeq" id="WP_011771832.1">
    <property type="nucleotide sequence ID" value="NC_008709.1"/>
</dbReference>
<dbReference type="KEGG" id="pin:Ping_3601"/>
<dbReference type="InterPro" id="IPR050642">
    <property type="entry name" value="PDH_E1_Alpha_Subunit"/>
</dbReference>
<keyword evidence="9" id="KW-0812">Transmembrane</keyword>
<dbReference type="EC" id="1.2.4.1" evidence="3 8"/>
<dbReference type="InterPro" id="IPR017597">
    <property type="entry name" value="Pyrv_DH_E1_asu_subgrp-y"/>
</dbReference>
<evidence type="ECO:0000313" key="12">
    <source>
        <dbReference type="Proteomes" id="UP000000639"/>
    </source>
</evidence>
<proteinExistence type="predicted"/>
<dbReference type="Gene3D" id="3.40.50.970">
    <property type="match status" value="1"/>
</dbReference>
<evidence type="ECO:0000256" key="7">
    <source>
        <dbReference type="ARBA" id="ARBA00023317"/>
    </source>
</evidence>
<dbReference type="Proteomes" id="UP000000639">
    <property type="component" value="Chromosome"/>
</dbReference>
<evidence type="ECO:0000256" key="9">
    <source>
        <dbReference type="SAM" id="Phobius"/>
    </source>
</evidence>
<sequence>MSSNKLHVNRIHLHFLLKQMIRIRRFEERCVTLYNEEKIRGFLHLYNGEEAIAVGVMQALTAEDAVLATYREHGHALARGLSMDSVMAEMFGKASGCSGGRGGSMHLFDSSQRFYGGSAIVAGALPIAVGIALADKMLQRQAVTCCFFGDGAVAEGEFHESLNLAKLWQLPILFICENNLYAMGTALEIEHSNQKIHLKAASYGLAAQVIDGMNVIDVEAAAKLACSAIRNGAGPHFIECQTYRFRGHSMFDTQLYRNNDEVEQWKKKGPLIQLTQWLKDNHQIEPEELQAIELAVEKEIDAAVCSADAADIEPVENLLKHVYTEVSNG</sequence>
<dbReference type="STRING" id="357804.Ping_3601"/>
<comment type="subunit">
    <text evidence="2 8">Heterodimer of an alpha and a beta chain.</text>
</comment>
<dbReference type="GO" id="GO:0004739">
    <property type="term" value="F:pyruvate dehydrogenase (acetyl-transferring) activity"/>
    <property type="evidence" value="ECO:0007669"/>
    <property type="project" value="UniProtKB-UniRule"/>
</dbReference>
<reference evidence="11 12" key="1">
    <citation type="submission" date="2007-01" db="EMBL/GenBank/DDBJ databases">
        <title>Complete sequence of Psychromonas ingrahamii 37.</title>
        <authorList>
            <consortium name="US DOE Joint Genome Institute"/>
            <person name="Copeland A."/>
            <person name="Lucas S."/>
            <person name="Lapidus A."/>
            <person name="Barry K."/>
            <person name="Detter J.C."/>
            <person name="Glavina del Rio T."/>
            <person name="Hammon N."/>
            <person name="Israni S."/>
            <person name="Dalin E."/>
            <person name="Tice H."/>
            <person name="Pitluck S."/>
            <person name="Thompson L.S."/>
            <person name="Brettin T."/>
            <person name="Bruce D."/>
            <person name="Han C."/>
            <person name="Tapia R."/>
            <person name="Schmutz J."/>
            <person name="Larimer F."/>
            <person name="Land M."/>
            <person name="Hauser L."/>
            <person name="Kyrpides N."/>
            <person name="Ivanova N."/>
            <person name="Staley J."/>
            <person name="Richardson P."/>
        </authorList>
    </citation>
    <scope>NUCLEOTIDE SEQUENCE [LARGE SCALE GENOMIC DNA]</scope>
    <source>
        <strain evidence="11 12">37</strain>
    </source>
</reference>
<comment type="cofactor">
    <cofactor evidence="1 8">
        <name>thiamine diphosphate</name>
        <dbReference type="ChEBI" id="CHEBI:58937"/>
    </cofactor>
</comment>
<feature type="transmembrane region" description="Helical" evidence="9">
    <location>
        <begin position="114"/>
        <end position="134"/>
    </location>
</feature>
<dbReference type="AlphaFoldDB" id="A1T0L9"/>
<evidence type="ECO:0000256" key="1">
    <source>
        <dbReference type="ARBA" id="ARBA00001964"/>
    </source>
</evidence>
<dbReference type="eggNOG" id="COG1071">
    <property type="taxonomic scope" value="Bacteria"/>
</dbReference>
<keyword evidence="7 8" id="KW-0670">Pyruvate</keyword>
<evidence type="ECO:0000256" key="4">
    <source>
        <dbReference type="ARBA" id="ARBA00014159"/>
    </source>
</evidence>
<evidence type="ECO:0000259" key="10">
    <source>
        <dbReference type="Pfam" id="PF00676"/>
    </source>
</evidence>
<dbReference type="SUPFAM" id="SSF52518">
    <property type="entry name" value="Thiamin diphosphate-binding fold (THDP-binding)"/>
    <property type="match status" value="1"/>
</dbReference>
<feature type="domain" description="Dehydrogenase E1 component" evidence="10">
    <location>
        <begin position="19"/>
        <end position="313"/>
    </location>
</feature>
<dbReference type="EMBL" id="CP000510">
    <property type="protein sequence ID" value="ABM05284.1"/>
    <property type="molecule type" value="Genomic_DNA"/>
</dbReference>
<dbReference type="NCBIfam" id="TIGR03182">
    <property type="entry name" value="PDH_E1_alph_y"/>
    <property type="match status" value="1"/>
</dbReference>
<dbReference type="HOGENOM" id="CLU_029393_5_0_6"/>
<dbReference type="Pfam" id="PF00676">
    <property type="entry name" value="E1_dh"/>
    <property type="match status" value="1"/>
</dbReference>
<accession>A1T0L9</accession>
<comment type="function">
    <text evidence="8">The pyruvate dehydrogenase complex catalyzes the overall conversion of pyruvate to acetyl-CoA and CO(2).</text>
</comment>
<evidence type="ECO:0000256" key="3">
    <source>
        <dbReference type="ARBA" id="ARBA00012281"/>
    </source>
</evidence>
<keyword evidence="9" id="KW-1133">Transmembrane helix</keyword>
<keyword evidence="5 8" id="KW-0560">Oxidoreductase</keyword>
<dbReference type="CDD" id="cd02000">
    <property type="entry name" value="TPP_E1_PDC_ADC_BCADC"/>
    <property type="match status" value="1"/>
</dbReference>
<dbReference type="InterPro" id="IPR029061">
    <property type="entry name" value="THDP-binding"/>
</dbReference>
<evidence type="ECO:0000256" key="6">
    <source>
        <dbReference type="ARBA" id="ARBA00023052"/>
    </source>
</evidence>
<evidence type="ECO:0000256" key="5">
    <source>
        <dbReference type="ARBA" id="ARBA00023002"/>
    </source>
</evidence>
<evidence type="ECO:0000313" key="11">
    <source>
        <dbReference type="EMBL" id="ABM05284.1"/>
    </source>
</evidence>
<dbReference type="PANTHER" id="PTHR11516">
    <property type="entry name" value="PYRUVATE DEHYDROGENASE E1 COMPONENT, ALPHA SUBUNIT BACTERIAL AND ORGANELLAR"/>
    <property type="match status" value="1"/>
</dbReference>
<comment type="catalytic activity">
    <reaction evidence="8">
        <text>N(6)-[(R)-lipoyl]-L-lysyl-[protein] + pyruvate + H(+) = N(6)-[(R)-S(8)-acetyldihydrolipoyl]-L-lysyl-[protein] + CO2</text>
        <dbReference type="Rhea" id="RHEA:19189"/>
        <dbReference type="Rhea" id="RHEA-COMP:10474"/>
        <dbReference type="Rhea" id="RHEA-COMP:10478"/>
        <dbReference type="ChEBI" id="CHEBI:15361"/>
        <dbReference type="ChEBI" id="CHEBI:15378"/>
        <dbReference type="ChEBI" id="CHEBI:16526"/>
        <dbReference type="ChEBI" id="CHEBI:83099"/>
        <dbReference type="ChEBI" id="CHEBI:83111"/>
        <dbReference type="EC" id="1.2.4.1"/>
    </reaction>
</comment>
<gene>
    <name evidence="8" type="primary">pdhA</name>
    <name evidence="11" type="ordered locus">Ping_3601</name>
</gene>
<protein>
    <recommendedName>
        <fullName evidence="4 8">Pyruvate dehydrogenase E1 component subunit alpha</fullName>
        <ecNumber evidence="3 8">1.2.4.1</ecNumber>
    </recommendedName>
</protein>
<keyword evidence="9" id="KW-0472">Membrane</keyword>
<keyword evidence="12" id="KW-1185">Reference proteome</keyword>
<evidence type="ECO:0000256" key="2">
    <source>
        <dbReference type="ARBA" id="ARBA00011870"/>
    </source>
</evidence>
<organism evidence="11 12">
    <name type="scientific">Psychromonas ingrahamii (strain DSM 17664 / CCUG 51855 / 37)</name>
    <dbReference type="NCBI Taxonomy" id="357804"/>
    <lineage>
        <taxon>Bacteria</taxon>
        <taxon>Pseudomonadati</taxon>
        <taxon>Pseudomonadota</taxon>
        <taxon>Gammaproteobacteria</taxon>
        <taxon>Alteromonadales</taxon>
        <taxon>Psychromonadaceae</taxon>
        <taxon>Psychromonas</taxon>
    </lineage>
</organism>
<dbReference type="InterPro" id="IPR001017">
    <property type="entry name" value="DH_E1"/>
</dbReference>